<keyword evidence="2" id="KW-1185">Reference proteome</keyword>
<dbReference type="Proteomes" id="UP001489719">
    <property type="component" value="Unassembled WGS sequence"/>
</dbReference>
<sequence length="364" mass="40383">MTGQNRVHVLGLGSIGTFAAHSLAEIPELSITLLLHRASLLDSYVRNGSRISLKTIEGDVVSHSKYNFEILREGSWYLPFSTEPATGSMVTEEIENLIVCVKATQTVEALRPLKQRLTRNSTILFLQNGSGMIDDANRQLFVDPQTRPKYIIGVISHGVSLNEPFNITHTGFAATSLGAVLRSSGTDEDALDNGGKDYMLEKLPLVPRFNAKSYSFTDVLQIQLEKLAVNAFCNPLCALNDAKNGFLFTIPDTRKAILSEISNVVRALPELQTVPGVGERFSVGRLEETVNAIINKTFETTCSMVWDLRAGRKTEIQFINGYWSRRGREVGIATPINDSLVEQITHREAQRRQMQQEGECLLTL</sequence>
<protein>
    <submittedName>
        <fullName evidence="1">Ketopantoate reductase PanE/ApbA-domain-containing protein</fullName>
    </submittedName>
</protein>
<proteinExistence type="predicted"/>
<dbReference type="EMBL" id="MU970089">
    <property type="protein sequence ID" value="KAK9321851.1"/>
    <property type="molecule type" value="Genomic_DNA"/>
</dbReference>
<comment type="caution">
    <text evidence="1">The sequence shown here is derived from an EMBL/GenBank/DDBJ whole genome shotgun (WGS) entry which is preliminary data.</text>
</comment>
<evidence type="ECO:0000313" key="1">
    <source>
        <dbReference type="EMBL" id="KAK9321851.1"/>
    </source>
</evidence>
<accession>A0ACC3TLV5</accession>
<evidence type="ECO:0000313" key="2">
    <source>
        <dbReference type="Proteomes" id="UP001489719"/>
    </source>
</evidence>
<reference evidence="2" key="1">
    <citation type="journal article" date="2024" name="Front. Bioeng. Biotechnol.">
        <title>Genome-scale model development and genomic sequencing of the oleaginous clade Lipomyces.</title>
        <authorList>
            <person name="Czajka J.J."/>
            <person name="Han Y."/>
            <person name="Kim J."/>
            <person name="Mondo S.J."/>
            <person name="Hofstad B.A."/>
            <person name="Robles A."/>
            <person name="Haridas S."/>
            <person name="Riley R."/>
            <person name="LaButti K."/>
            <person name="Pangilinan J."/>
            <person name="Andreopoulos W."/>
            <person name="Lipzen A."/>
            <person name="Yan J."/>
            <person name="Wang M."/>
            <person name="Ng V."/>
            <person name="Grigoriev I.V."/>
            <person name="Spatafora J.W."/>
            <person name="Magnuson J.K."/>
            <person name="Baker S.E."/>
            <person name="Pomraning K.R."/>
        </authorList>
    </citation>
    <scope>NUCLEOTIDE SEQUENCE [LARGE SCALE GENOMIC DNA]</scope>
    <source>
        <strain evidence="2">CBS 10300</strain>
    </source>
</reference>
<name>A0ACC3TLV5_9ASCO</name>
<gene>
    <name evidence="1" type="ORF">V1517DRAFT_261559</name>
</gene>
<organism evidence="1 2">
    <name type="scientific">Lipomyces orientalis</name>
    <dbReference type="NCBI Taxonomy" id="1233043"/>
    <lineage>
        <taxon>Eukaryota</taxon>
        <taxon>Fungi</taxon>
        <taxon>Dikarya</taxon>
        <taxon>Ascomycota</taxon>
        <taxon>Saccharomycotina</taxon>
        <taxon>Lipomycetes</taxon>
        <taxon>Lipomycetales</taxon>
        <taxon>Lipomycetaceae</taxon>
        <taxon>Lipomyces</taxon>
    </lineage>
</organism>